<accession>A0A975SY44</accession>
<dbReference type="RefSeq" id="WP_216938909.1">
    <property type="nucleotide sequence ID" value="NZ_CP077062.1"/>
</dbReference>
<name>A0A975SY44_9ACTN</name>
<organism evidence="2 3">
    <name type="scientific">Nocardioides panacis</name>
    <dbReference type="NCBI Taxonomy" id="2849501"/>
    <lineage>
        <taxon>Bacteria</taxon>
        <taxon>Bacillati</taxon>
        <taxon>Actinomycetota</taxon>
        <taxon>Actinomycetes</taxon>
        <taxon>Propionibacteriales</taxon>
        <taxon>Nocardioidaceae</taxon>
        <taxon>Nocardioides</taxon>
    </lineage>
</organism>
<dbReference type="Pfam" id="PF01575">
    <property type="entry name" value="MaoC_dehydratas"/>
    <property type="match status" value="1"/>
</dbReference>
<dbReference type="EMBL" id="CP077062">
    <property type="protein sequence ID" value="QWZ07398.1"/>
    <property type="molecule type" value="Genomic_DNA"/>
</dbReference>
<dbReference type="Proteomes" id="UP000683575">
    <property type="component" value="Chromosome"/>
</dbReference>
<protein>
    <submittedName>
        <fullName evidence="2">MaoC family dehydratase N-terminal domain-containing protein</fullName>
    </submittedName>
</protein>
<gene>
    <name evidence="2" type="ORF">KRR39_18360</name>
</gene>
<dbReference type="InterPro" id="IPR002539">
    <property type="entry name" value="MaoC-like_dom"/>
</dbReference>
<dbReference type="KEGG" id="nps:KRR39_18360"/>
<sequence length="156" mass="17247">MSEHQASGPMGLYYEEFEIGWSMRTAGRTVRDYDVSTFVALAGFVEPLFLDERQANLGGDGRRVVPGALTFSLAEGLVMQTNTLHHTAVAFLGADVEVLAPVFVGDSIEVQVEVVDRRLTSKGDRGLVRTENRVVRDGEEVLRYRPLRMIRCADGS</sequence>
<evidence type="ECO:0000313" key="3">
    <source>
        <dbReference type="Proteomes" id="UP000683575"/>
    </source>
</evidence>
<feature type="domain" description="MaoC-like" evidence="1">
    <location>
        <begin position="20"/>
        <end position="126"/>
    </location>
</feature>
<evidence type="ECO:0000313" key="2">
    <source>
        <dbReference type="EMBL" id="QWZ07398.1"/>
    </source>
</evidence>
<dbReference type="PANTHER" id="PTHR43664">
    <property type="entry name" value="MONOAMINE OXIDASE-RELATED"/>
    <property type="match status" value="1"/>
</dbReference>
<dbReference type="PANTHER" id="PTHR43664:SF1">
    <property type="entry name" value="BETA-METHYLMALYL-COA DEHYDRATASE"/>
    <property type="match status" value="1"/>
</dbReference>
<proteinExistence type="predicted"/>
<evidence type="ECO:0000259" key="1">
    <source>
        <dbReference type="Pfam" id="PF01575"/>
    </source>
</evidence>
<dbReference type="InterPro" id="IPR052342">
    <property type="entry name" value="MCH/BMMD"/>
</dbReference>
<keyword evidence="3" id="KW-1185">Reference proteome</keyword>
<dbReference type="AlphaFoldDB" id="A0A975SY44"/>
<reference evidence="2" key="1">
    <citation type="submission" date="2021-06" db="EMBL/GenBank/DDBJ databases">
        <title>Complete genome sequence of Nocardioides sp. G188.</title>
        <authorList>
            <person name="Im W.-T."/>
        </authorList>
    </citation>
    <scope>NUCLEOTIDE SEQUENCE</scope>
    <source>
        <strain evidence="2">G188</strain>
    </source>
</reference>